<dbReference type="OrthoDB" id="1902587at2759"/>
<dbReference type="Proteomes" id="UP000410492">
    <property type="component" value="Unassembled WGS sequence"/>
</dbReference>
<evidence type="ECO:0000313" key="1">
    <source>
        <dbReference type="EMBL" id="VEN58901.1"/>
    </source>
</evidence>
<name>A0A653DH97_CALMS</name>
<protein>
    <submittedName>
        <fullName evidence="1">Uncharacterized protein</fullName>
    </submittedName>
</protein>
<proteinExistence type="predicted"/>
<reference evidence="1 2" key="1">
    <citation type="submission" date="2019-01" db="EMBL/GenBank/DDBJ databases">
        <authorList>
            <person name="Sayadi A."/>
        </authorList>
    </citation>
    <scope>NUCLEOTIDE SEQUENCE [LARGE SCALE GENOMIC DNA]</scope>
</reference>
<accession>A0A653DH97</accession>
<evidence type="ECO:0000313" key="2">
    <source>
        <dbReference type="Proteomes" id="UP000410492"/>
    </source>
</evidence>
<organism evidence="1 2">
    <name type="scientific">Callosobruchus maculatus</name>
    <name type="common">Southern cowpea weevil</name>
    <name type="synonym">Pulse bruchid</name>
    <dbReference type="NCBI Taxonomy" id="64391"/>
    <lineage>
        <taxon>Eukaryota</taxon>
        <taxon>Metazoa</taxon>
        <taxon>Ecdysozoa</taxon>
        <taxon>Arthropoda</taxon>
        <taxon>Hexapoda</taxon>
        <taxon>Insecta</taxon>
        <taxon>Pterygota</taxon>
        <taxon>Neoptera</taxon>
        <taxon>Endopterygota</taxon>
        <taxon>Coleoptera</taxon>
        <taxon>Polyphaga</taxon>
        <taxon>Cucujiformia</taxon>
        <taxon>Chrysomeloidea</taxon>
        <taxon>Chrysomelidae</taxon>
        <taxon>Bruchinae</taxon>
        <taxon>Bruchini</taxon>
        <taxon>Callosobruchus</taxon>
    </lineage>
</organism>
<keyword evidence="2" id="KW-1185">Reference proteome</keyword>
<sequence length="113" mass="13282">MSTKLTLPKNSLARCILYNVQNCNSVSNARFQIFQKMYGTSNNKKFMRKIKGFDSSTILPCWESLKQKVLRTSYVNSMCYCGWLKYNGVLKLSWFDGDSVPLDFEDPFRRKRR</sequence>
<gene>
    <name evidence="1" type="ORF">CALMAC_LOCUS17130</name>
</gene>
<dbReference type="EMBL" id="CAACVG010011817">
    <property type="protein sequence ID" value="VEN58901.1"/>
    <property type="molecule type" value="Genomic_DNA"/>
</dbReference>
<dbReference type="AlphaFoldDB" id="A0A653DH97"/>